<dbReference type="EMBL" id="ML977515">
    <property type="protein sequence ID" value="KAF2125764.1"/>
    <property type="molecule type" value="Genomic_DNA"/>
</dbReference>
<evidence type="ECO:0000313" key="3">
    <source>
        <dbReference type="Proteomes" id="UP000799771"/>
    </source>
</evidence>
<name>A0A6A6A3R8_9PLEO</name>
<reference evidence="2" key="1">
    <citation type="journal article" date="2020" name="Stud. Mycol.">
        <title>101 Dothideomycetes genomes: a test case for predicting lifestyles and emergence of pathogens.</title>
        <authorList>
            <person name="Haridas S."/>
            <person name="Albert R."/>
            <person name="Binder M."/>
            <person name="Bloem J."/>
            <person name="Labutti K."/>
            <person name="Salamov A."/>
            <person name="Andreopoulos B."/>
            <person name="Baker S."/>
            <person name="Barry K."/>
            <person name="Bills G."/>
            <person name="Bluhm B."/>
            <person name="Cannon C."/>
            <person name="Castanera R."/>
            <person name="Culley D."/>
            <person name="Daum C."/>
            <person name="Ezra D."/>
            <person name="Gonzalez J."/>
            <person name="Henrissat B."/>
            <person name="Kuo A."/>
            <person name="Liang C."/>
            <person name="Lipzen A."/>
            <person name="Lutzoni F."/>
            <person name="Magnuson J."/>
            <person name="Mondo S."/>
            <person name="Nolan M."/>
            <person name="Ohm R."/>
            <person name="Pangilinan J."/>
            <person name="Park H.-J."/>
            <person name="Ramirez L."/>
            <person name="Alfaro M."/>
            <person name="Sun H."/>
            <person name="Tritt A."/>
            <person name="Yoshinaga Y."/>
            <person name="Zwiers L.-H."/>
            <person name="Turgeon B."/>
            <person name="Goodwin S."/>
            <person name="Spatafora J."/>
            <person name="Crous P."/>
            <person name="Grigoriev I."/>
        </authorList>
    </citation>
    <scope>NUCLEOTIDE SEQUENCE</scope>
    <source>
        <strain evidence="2">CBS 119687</strain>
    </source>
</reference>
<keyword evidence="1" id="KW-0732">Signal</keyword>
<organism evidence="2 3">
    <name type="scientific">Dothidotthia symphoricarpi CBS 119687</name>
    <dbReference type="NCBI Taxonomy" id="1392245"/>
    <lineage>
        <taxon>Eukaryota</taxon>
        <taxon>Fungi</taxon>
        <taxon>Dikarya</taxon>
        <taxon>Ascomycota</taxon>
        <taxon>Pezizomycotina</taxon>
        <taxon>Dothideomycetes</taxon>
        <taxon>Pleosporomycetidae</taxon>
        <taxon>Pleosporales</taxon>
        <taxon>Dothidotthiaceae</taxon>
        <taxon>Dothidotthia</taxon>
    </lineage>
</organism>
<sequence length="179" mass="19087">MRSVELLTLAALLPAALASWNGKICSGAGGCVGTSWAVPDPFRCPDATLLNTQQTASNSIDASNGAYSVITAAEFPTTCLEGRKPSDKDVLIKRTTEFGQTMFLWLTETCTDPSPAHPGDCYTYNPNPSSTTICQVVDTKGQNCVMNPLAGECERWGTAAGRTQCEGWTPDQVEEPTSM</sequence>
<proteinExistence type="predicted"/>
<dbReference type="GeneID" id="54404705"/>
<feature type="signal peptide" evidence="1">
    <location>
        <begin position="1"/>
        <end position="18"/>
    </location>
</feature>
<accession>A0A6A6A3R8</accession>
<dbReference type="OrthoDB" id="3793724at2759"/>
<feature type="chain" id="PRO_5025343231" evidence="1">
    <location>
        <begin position="19"/>
        <end position="179"/>
    </location>
</feature>
<keyword evidence="3" id="KW-1185">Reference proteome</keyword>
<evidence type="ECO:0000313" key="2">
    <source>
        <dbReference type="EMBL" id="KAF2125764.1"/>
    </source>
</evidence>
<evidence type="ECO:0000256" key="1">
    <source>
        <dbReference type="SAM" id="SignalP"/>
    </source>
</evidence>
<protein>
    <submittedName>
        <fullName evidence="2">Uncharacterized protein</fullName>
    </submittedName>
</protein>
<dbReference type="AlphaFoldDB" id="A0A6A6A3R8"/>
<dbReference type="RefSeq" id="XP_033520156.1">
    <property type="nucleotide sequence ID" value="XM_033664273.1"/>
</dbReference>
<dbReference type="Proteomes" id="UP000799771">
    <property type="component" value="Unassembled WGS sequence"/>
</dbReference>
<gene>
    <name evidence="2" type="ORF">P153DRAFT_299371</name>
</gene>